<feature type="transmembrane region" description="Helical" evidence="9">
    <location>
        <begin position="102"/>
        <end position="122"/>
    </location>
</feature>
<dbReference type="Pfam" id="PF03169">
    <property type="entry name" value="OPT"/>
    <property type="match status" value="1"/>
</dbReference>
<dbReference type="GO" id="GO:0015031">
    <property type="term" value="P:protein transport"/>
    <property type="evidence" value="ECO:0007669"/>
    <property type="project" value="UniProtKB-KW"/>
</dbReference>
<dbReference type="InterPro" id="IPR004813">
    <property type="entry name" value="OPT"/>
</dbReference>
<protein>
    <submittedName>
        <fullName evidence="10">Sexual differentiation process protein isp4</fullName>
    </submittedName>
</protein>
<evidence type="ECO:0000256" key="5">
    <source>
        <dbReference type="ARBA" id="ARBA00022856"/>
    </source>
</evidence>
<feature type="transmembrane region" description="Helical" evidence="9">
    <location>
        <begin position="322"/>
        <end position="342"/>
    </location>
</feature>
<dbReference type="GO" id="GO:0035673">
    <property type="term" value="F:oligopeptide transmembrane transporter activity"/>
    <property type="evidence" value="ECO:0007669"/>
    <property type="project" value="InterPro"/>
</dbReference>
<evidence type="ECO:0000256" key="6">
    <source>
        <dbReference type="ARBA" id="ARBA00022927"/>
    </source>
</evidence>
<reference evidence="10" key="1">
    <citation type="submission" date="2014-12" db="EMBL/GenBank/DDBJ databases">
        <title>Genome Sequence of Valsa Canker Pathogens Uncovers a Specific Adaption of Colonization on Woody Bark.</title>
        <authorList>
            <person name="Yin Z."/>
            <person name="Liu H."/>
            <person name="Gao X."/>
            <person name="Li Z."/>
            <person name="Song N."/>
            <person name="Ke X."/>
            <person name="Dai Q."/>
            <person name="Wu Y."/>
            <person name="Sun Y."/>
            <person name="Xu J.-R."/>
            <person name="Kang Z.K."/>
            <person name="Wang L."/>
            <person name="Huang L."/>
        </authorList>
    </citation>
    <scope>NUCLEOTIDE SEQUENCE [LARGE SCALE GENOMIC DNA]</scope>
    <source>
        <strain evidence="10">03-8</strain>
    </source>
</reference>
<evidence type="ECO:0000256" key="7">
    <source>
        <dbReference type="ARBA" id="ARBA00022989"/>
    </source>
</evidence>
<feature type="transmembrane region" description="Helical" evidence="9">
    <location>
        <begin position="426"/>
        <end position="446"/>
    </location>
</feature>
<dbReference type="NCBIfam" id="TIGR00727">
    <property type="entry name" value="ISP4_OPT"/>
    <property type="match status" value="1"/>
</dbReference>
<feature type="transmembrane region" description="Helical" evidence="9">
    <location>
        <begin position="531"/>
        <end position="548"/>
    </location>
</feature>
<evidence type="ECO:0000256" key="8">
    <source>
        <dbReference type="ARBA" id="ARBA00023136"/>
    </source>
</evidence>
<feature type="transmembrane region" description="Helical" evidence="9">
    <location>
        <begin position="734"/>
        <end position="758"/>
    </location>
</feature>
<evidence type="ECO:0000256" key="9">
    <source>
        <dbReference type="SAM" id="Phobius"/>
    </source>
</evidence>
<name>A0A194WAP1_CYTMA</name>
<keyword evidence="4 9" id="KW-0812">Transmembrane</keyword>
<dbReference type="AlphaFoldDB" id="A0A194WAP1"/>
<feature type="transmembrane region" description="Helical" evidence="9">
    <location>
        <begin position="207"/>
        <end position="228"/>
    </location>
</feature>
<dbReference type="OrthoDB" id="9986677at2759"/>
<evidence type="ECO:0000313" key="11">
    <source>
        <dbReference type="Proteomes" id="UP000078559"/>
    </source>
</evidence>
<feature type="transmembrane region" description="Helical" evidence="9">
    <location>
        <begin position="706"/>
        <end position="722"/>
    </location>
</feature>
<evidence type="ECO:0000256" key="1">
    <source>
        <dbReference type="ARBA" id="ARBA00004141"/>
    </source>
</evidence>
<keyword evidence="6" id="KW-0653">Protein transport</keyword>
<feature type="transmembrane region" description="Helical" evidence="9">
    <location>
        <begin position="479"/>
        <end position="499"/>
    </location>
</feature>
<evidence type="ECO:0000256" key="4">
    <source>
        <dbReference type="ARBA" id="ARBA00022692"/>
    </source>
</evidence>
<dbReference type="Proteomes" id="UP000078559">
    <property type="component" value="Chromosome 10"/>
</dbReference>
<gene>
    <name evidence="10" type="ORF">VM1G_09005</name>
</gene>
<keyword evidence="3" id="KW-0813">Transport</keyword>
<feature type="transmembrane region" description="Helical" evidence="9">
    <location>
        <begin position="134"/>
        <end position="151"/>
    </location>
</feature>
<dbReference type="InterPro" id="IPR004648">
    <property type="entry name" value="Oligpept_transpt"/>
</dbReference>
<keyword evidence="7 9" id="KW-1133">Transmembrane helix</keyword>
<evidence type="ECO:0000256" key="2">
    <source>
        <dbReference type="ARBA" id="ARBA00008807"/>
    </source>
</evidence>
<proteinExistence type="inferred from homology"/>
<keyword evidence="11" id="KW-1185">Reference proteome</keyword>
<dbReference type="PANTHER" id="PTHR22601">
    <property type="entry name" value="ISP4 LIKE PROTEIN"/>
    <property type="match status" value="1"/>
</dbReference>
<feature type="transmembrane region" description="Helical" evidence="9">
    <location>
        <begin position="659"/>
        <end position="677"/>
    </location>
</feature>
<dbReference type="EMBL" id="CM003107">
    <property type="protein sequence ID" value="KUI73148.1"/>
    <property type="molecule type" value="Genomic_DNA"/>
</dbReference>
<organism evidence="10 11">
    <name type="scientific">Cytospora mali</name>
    <name type="common">Apple Valsa canker fungus</name>
    <name type="synonym">Valsa mali</name>
    <dbReference type="NCBI Taxonomy" id="578113"/>
    <lineage>
        <taxon>Eukaryota</taxon>
        <taxon>Fungi</taxon>
        <taxon>Dikarya</taxon>
        <taxon>Ascomycota</taxon>
        <taxon>Pezizomycotina</taxon>
        <taxon>Sordariomycetes</taxon>
        <taxon>Sordariomycetidae</taxon>
        <taxon>Diaporthales</taxon>
        <taxon>Cytosporaceae</taxon>
        <taxon>Cytospora</taxon>
    </lineage>
</organism>
<keyword evidence="8 9" id="KW-0472">Membrane</keyword>
<evidence type="ECO:0000256" key="3">
    <source>
        <dbReference type="ARBA" id="ARBA00022448"/>
    </source>
</evidence>
<feature type="transmembrane region" description="Helical" evidence="9">
    <location>
        <begin position="589"/>
        <end position="611"/>
    </location>
</feature>
<comment type="similarity">
    <text evidence="2">Belongs to the oligopeptide OPT transporter family.</text>
</comment>
<comment type="subcellular location">
    <subcellularLocation>
        <location evidence="1">Membrane</location>
        <topology evidence="1">Multi-pass membrane protein</topology>
    </subcellularLocation>
</comment>
<sequence>MVLGMRRRHEAEMVAFEVAENASDQEILRSLGVASLQQFEKMHHLDPNMPMDELEQIDAAIREGNAEKGVEIEHLIVEDNSPYPEVRSTVRNYDVDLPANTIRAWVIGLLLCTIGSGVNMLFSLRNPTVTVTTYVIQLVAYPIGLGWDLVFPDRTFRVFGISFNLKPGKFNFKEHVIITVMSNAAYGGGALYATDVILAQQIWYKQYFGWAWQMLFGITTLCMGYGLAGLSRRFLVWPASMIWPGDLVNCALFYTLHDHSKSDPESACSWRIGRYKWFLIIFSSAFVWYWFPGWIFQGLSFFCWITWIVPENVIVNQLFGGASGYGLLPISLDWTIISGYLGSPLIPPFYAIANTMVGIFLFFIVISMGLHYSGYWYAAYMPVQSSQAYDNTGHLYNVSAILGDNLNFNPDKYFSYSPLYLPTQFALAYGLAFATVSAIVVHVALYHGREIKAQFRLARNQEDDSHMRMMKKYRDADDWWYAVLFAIMIALSFVVVCAWPTGFPWWAFVVCLLIPLVFTVPIGIVQAITNIQLGLNLLTEYVVGYMLPGKPLAMMMFKNYGYLCMAQALFFAQDMKLGHYMKVPPRTMFFAQLSASIWSAVVQIAVMNWALAAIPDLCADDQPNQYTCANTKVFYTASIIWGAIGPRRMFSAGALYSSLQWFWLLGAVTPVLAWFLARKYPMSMWRYVHIPLLFGGSGYLPPATVYIYLCWGLVGTIFNWFIKRRMNGWWLQYNYITSAALDTGLIVSTIVVFFSLYLTEASAPNWFGNVGALSTADMEGTAVQSVLPAGQTFGPSTWI</sequence>
<accession>A0A194WAP1</accession>
<feature type="transmembrane region" description="Helical" evidence="9">
    <location>
        <begin position="277"/>
        <end position="310"/>
    </location>
</feature>
<keyword evidence="5" id="KW-0571">Peptide transport</keyword>
<evidence type="ECO:0000313" key="10">
    <source>
        <dbReference type="EMBL" id="KUI73148.1"/>
    </source>
</evidence>
<dbReference type="NCBIfam" id="TIGR00728">
    <property type="entry name" value="OPT_sfam"/>
    <property type="match status" value="1"/>
</dbReference>
<feature type="transmembrane region" description="Helical" evidence="9">
    <location>
        <begin position="349"/>
        <end position="372"/>
    </location>
</feature>
<feature type="transmembrane region" description="Helical" evidence="9">
    <location>
        <begin position="505"/>
        <end position="524"/>
    </location>
</feature>
<dbReference type="GO" id="GO:0016020">
    <property type="term" value="C:membrane"/>
    <property type="evidence" value="ECO:0007669"/>
    <property type="project" value="UniProtKB-SubCell"/>
</dbReference>